<dbReference type="Proteomes" id="UP000218287">
    <property type="component" value="Chromosome"/>
</dbReference>
<keyword evidence="5" id="KW-0808">Transferase</keyword>
<dbReference type="InterPro" id="IPR018391">
    <property type="entry name" value="PQQ_b-propeller_rpt"/>
</dbReference>
<dbReference type="InterPro" id="IPR036322">
    <property type="entry name" value="WD40_repeat_dom_sf"/>
</dbReference>
<evidence type="ECO:0000256" key="1">
    <source>
        <dbReference type="ARBA" id="ARBA00022574"/>
    </source>
</evidence>
<reference evidence="5 6" key="1">
    <citation type="submission" date="2017-06" db="EMBL/GenBank/DDBJ databases">
        <title>Genome sequencing of cyanobaciteial culture collection at National Institute for Environmental Studies (NIES).</title>
        <authorList>
            <person name="Hirose Y."/>
            <person name="Shimura Y."/>
            <person name="Fujisawa T."/>
            <person name="Nakamura Y."/>
            <person name="Kawachi M."/>
        </authorList>
    </citation>
    <scope>NUCLEOTIDE SEQUENCE [LARGE SCALE GENOMIC DNA]</scope>
    <source>
        <strain evidence="5 6">NIES-21</strain>
    </source>
</reference>
<dbReference type="SMART" id="SM00320">
    <property type="entry name" value="WD40"/>
    <property type="match status" value="7"/>
</dbReference>
<name>A0A1Z4GG30_9CYAN</name>
<dbReference type="GO" id="GO:0004674">
    <property type="term" value="F:protein serine/threonine kinase activity"/>
    <property type="evidence" value="ECO:0007669"/>
    <property type="project" value="UniProtKB-KW"/>
</dbReference>
<dbReference type="PROSITE" id="PS50294">
    <property type="entry name" value="WD_REPEATS_REGION"/>
    <property type="match status" value="7"/>
</dbReference>
<dbReference type="Gene3D" id="2.130.10.10">
    <property type="entry name" value="YVTN repeat-like/Quinoprotein amine dehydrogenase"/>
    <property type="match status" value="4"/>
</dbReference>
<dbReference type="PRINTS" id="PR00320">
    <property type="entry name" value="GPROTEINBRPT"/>
</dbReference>
<dbReference type="EMBL" id="AP018174">
    <property type="protein sequence ID" value="BAY16445.1"/>
    <property type="molecule type" value="Genomic_DNA"/>
</dbReference>
<dbReference type="PROSITE" id="PS50082">
    <property type="entry name" value="WD_REPEATS_2"/>
    <property type="match status" value="7"/>
</dbReference>
<feature type="domain" description="Protein kinase" evidence="4">
    <location>
        <begin position="37"/>
        <end position="294"/>
    </location>
</feature>
<dbReference type="Pfam" id="PF00069">
    <property type="entry name" value="Pkinase"/>
    <property type="match status" value="1"/>
</dbReference>
<dbReference type="AlphaFoldDB" id="A0A1Z4GG30"/>
<keyword evidence="6" id="KW-1185">Reference proteome</keyword>
<feature type="repeat" description="WD" evidence="3">
    <location>
        <begin position="564"/>
        <end position="605"/>
    </location>
</feature>
<feature type="repeat" description="WD" evidence="3">
    <location>
        <begin position="354"/>
        <end position="395"/>
    </location>
</feature>
<dbReference type="InterPro" id="IPR020472">
    <property type="entry name" value="WD40_PAC1"/>
</dbReference>
<dbReference type="PROSITE" id="PS00678">
    <property type="entry name" value="WD_REPEATS_1"/>
    <property type="match status" value="6"/>
</dbReference>
<dbReference type="InterPro" id="IPR019775">
    <property type="entry name" value="WD40_repeat_CS"/>
</dbReference>
<dbReference type="Pfam" id="PF00400">
    <property type="entry name" value="WD40"/>
    <property type="match status" value="2"/>
</dbReference>
<keyword evidence="1 3" id="KW-0853">WD repeat</keyword>
<dbReference type="InterPro" id="IPR000719">
    <property type="entry name" value="Prot_kinase_dom"/>
</dbReference>
<dbReference type="Pfam" id="PF25173">
    <property type="entry name" value="Beta-prop_WDR3_1st"/>
    <property type="match status" value="1"/>
</dbReference>
<dbReference type="SMART" id="SM00564">
    <property type="entry name" value="PQQ"/>
    <property type="match status" value="6"/>
</dbReference>
<dbReference type="InterPro" id="IPR001680">
    <property type="entry name" value="WD40_rpt"/>
</dbReference>
<dbReference type="GO" id="GO:0005524">
    <property type="term" value="F:ATP binding"/>
    <property type="evidence" value="ECO:0007669"/>
    <property type="project" value="InterPro"/>
</dbReference>
<keyword evidence="5" id="KW-0723">Serine/threonine-protein kinase</keyword>
<dbReference type="PANTHER" id="PTHR22847:SF637">
    <property type="entry name" value="WD REPEAT DOMAIN 5B"/>
    <property type="match status" value="1"/>
</dbReference>
<dbReference type="CDD" id="cd00200">
    <property type="entry name" value="WD40"/>
    <property type="match status" value="1"/>
</dbReference>
<evidence type="ECO:0000256" key="2">
    <source>
        <dbReference type="ARBA" id="ARBA00022737"/>
    </source>
</evidence>
<feature type="repeat" description="WD" evidence="3">
    <location>
        <begin position="438"/>
        <end position="479"/>
    </location>
</feature>
<dbReference type="Gene3D" id="3.30.200.20">
    <property type="entry name" value="Phosphorylase Kinase, domain 1"/>
    <property type="match status" value="1"/>
</dbReference>
<evidence type="ECO:0000259" key="4">
    <source>
        <dbReference type="PROSITE" id="PS50011"/>
    </source>
</evidence>
<feature type="repeat" description="WD" evidence="3">
    <location>
        <begin position="522"/>
        <end position="563"/>
    </location>
</feature>
<dbReference type="InterPro" id="IPR015943">
    <property type="entry name" value="WD40/YVTN_repeat-like_dom_sf"/>
</dbReference>
<accession>A0A1Z4GG30</accession>
<dbReference type="OrthoDB" id="494465at2"/>
<feature type="repeat" description="WD" evidence="3">
    <location>
        <begin position="606"/>
        <end position="641"/>
    </location>
</feature>
<dbReference type="SUPFAM" id="SSF50978">
    <property type="entry name" value="WD40 repeat-like"/>
    <property type="match status" value="1"/>
</dbReference>
<dbReference type="NCBIfam" id="NF045510">
    <property type="entry name" value="4Cys_prefix_kin"/>
    <property type="match status" value="1"/>
</dbReference>
<keyword evidence="5" id="KW-0418">Kinase</keyword>
<protein>
    <submittedName>
        <fullName evidence="5">Serine/threonine protein kinase</fullName>
    </submittedName>
</protein>
<gene>
    <name evidence="5" type="ORF">NIES21_22730</name>
</gene>
<dbReference type="Gene3D" id="1.10.510.10">
    <property type="entry name" value="Transferase(Phosphotransferase) domain 1"/>
    <property type="match status" value="1"/>
</dbReference>
<keyword evidence="2" id="KW-0677">Repeat</keyword>
<dbReference type="SUPFAM" id="SSF56112">
    <property type="entry name" value="Protein kinase-like (PK-like)"/>
    <property type="match status" value="1"/>
</dbReference>
<evidence type="ECO:0000313" key="5">
    <source>
        <dbReference type="EMBL" id="BAY16445.1"/>
    </source>
</evidence>
<feature type="repeat" description="WD" evidence="3">
    <location>
        <begin position="480"/>
        <end position="521"/>
    </location>
</feature>
<feature type="repeat" description="WD" evidence="3">
    <location>
        <begin position="396"/>
        <end position="437"/>
    </location>
</feature>
<dbReference type="PANTHER" id="PTHR22847">
    <property type="entry name" value="WD40 REPEAT PROTEIN"/>
    <property type="match status" value="1"/>
</dbReference>
<dbReference type="CDD" id="cd14014">
    <property type="entry name" value="STKc_PknB_like"/>
    <property type="match status" value="1"/>
</dbReference>
<evidence type="ECO:0000313" key="6">
    <source>
        <dbReference type="Proteomes" id="UP000218287"/>
    </source>
</evidence>
<sequence>MSLCINPFCPNPENPDNDNHRFCQSCGSQLLLEDRYRVMRLLSDKTSFGKIYEVYTRSTPKILKVLKEQLNNHAKAVELFQKEANVLSQLNHSGIPQVDGYFQYQTSNGFKLHCLVMEKIDGVNLEEWLQQQSHQPISEKQAIAWLKQLAEILNIVHSQGWFHRDIKPANIMLRNNGQLVLIDFGTARDATHTYLAKLGEGNQITAVFSAGYTATEQACGQAVPQSDFFSLGRTFVYLLTAQYPLRFYNARDDVLNWRPAANVSPKFAEFLDNLMARKAADRPQTPEILLQQLRQLEQTTTLKTTQISRKFPRVITVGTLLFMAGVLSYGLYQLPRLTFIHNNQLEHLQIDNTLKSHSHYVKTLSISQNGKTLVSGSSDKTIKIWNLADGSLIRTISGHNSGVIAVAISPDNQTLVSSSNDQTIKIWNLETGTLIHTLKGHEGAVWSIAISPDGQTLVSGSGDKTIKIWNLKTGQLVQTLTSHLSSVMSLAISPDGQTLVSGSNDKTIKIWNLTTGELMRTITGHDDAVISLAINPDSQTLVSGSNDKTIKIWNLATGELIKTLTGHNAEVFSVAISPDGKTLASGSGDTTIKLWNLNDGSLIQTLTGHTTTVYSVVFSPDSQTLVSGSSDRSIKIWRIQQ</sequence>
<dbReference type="SMART" id="SM00220">
    <property type="entry name" value="S_TKc"/>
    <property type="match status" value="1"/>
</dbReference>
<dbReference type="PROSITE" id="PS50011">
    <property type="entry name" value="PROTEIN_KINASE_DOM"/>
    <property type="match status" value="1"/>
</dbReference>
<dbReference type="InterPro" id="IPR011009">
    <property type="entry name" value="Kinase-like_dom_sf"/>
</dbReference>
<organism evidence="5 6">
    <name type="scientific">Anabaenopsis circularis NIES-21</name>
    <dbReference type="NCBI Taxonomy" id="1085406"/>
    <lineage>
        <taxon>Bacteria</taxon>
        <taxon>Bacillati</taxon>
        <taxon>Cyanobacteriota</taxon>
        <taxon>Cyanophyceae</taxon>
        <taxon>Nostocales</taxon>
        <taxon>Nodulariaceae</taxon>
        <taxon>Anabaenopsis</taxon>
    </lineage>
</organism>
<evidence type="ECO:0000256" key="3">
    <source>
        <dbReference type="PROSITE-ProRule" id="PRU00221"/>
    </source>
</evidence>
<proteinExistence type="predicted"/>